<evidence type="ECO:0000313" key="2">
    <source>
        <dbReference type="EMBL" id="CAE0490157.1"/>
    </source>
</evidence>
<evidence type="ECO:0000256" key="1">
    <source>
        <dbReference type="SAM" id="MobiDB-lite"/>
    </source>
</evidence>
<feature type="compositionally biased region" description="Basic and acidic residues" evidence="1">
    <location>
        <begin position="132"/>
        <end position="144"/>
    </location>
</feature>
<proteinExistence type="predicted"/>
<feature type="compositionally biased region" description="Low complexity" evidence="1">
    <location>
        <begin position="145"/>
        <end position="155"/>
    </location>
</feature>
<reference evidence="2" key="1">
    <citation type="submission" date="2021-01" db="EMBL/GenBank/DDBJ databases">
        <authorList>
            <person name="Corre E."/>
            <person name="Pelletier E."/>
            <person name="Niang G."/>
            <person name="Scheremetjew M."/>
            <person name="Finn R."/>
            <person name="Kale V."/>
            <person name="Holt S."/>
            <person name="Cochrane G."/>
            <person name="Meng A."/>
            <person name="Brown T."/>
            <person name="Cohen L."/>
        </authorList>
    </citation>
    <scope>NUCLEOTIDE SEQUENCE</scope>
    <source>
        <strain evidence="2">CCMP1320</strain>
    </source>
</reference>
<organism evidence="2">
    <name type="scientific">Dunaliella tertiolecta</name>
    <name type="common">Green alga</name>
    <dbReference type="NCBI Taxonomy" id="3047"/>
    <lineage>
        <taxon>Eukaryota</taxon>
        <taxon>Viridiplantae</taxon>
        <taxon>Chlorophyta</taxon>
        <taxon>core chlorophytes</taxon>
        <taxon>Chlorophyceae</taxon>
        <taxon>CS clade</taxon>
        <taxon>Chlamydomonadales</taxon>
        <taxon>Dunaliellaceae</taxon>
        <taxon>Dunaliella</taxon>
    </lineage>
</organism>
<dbReference type="Pfam" id="PF12352">
    <property type="entry name" value="V-SNARE_C"/>
    <property type="match status" value="1"/>
</dbReference>
<accession>A0A7S3QR41</accession>
<gene>
    <name evidence="2" type="ORF">DTER00134_LOCUS5228</name>
</gene>
<dbReference type="SUPFAM" id="SSF58038">
    <property type="entry name" value="SNARE fusion complex"/>
    <property type="match status" value="1"/>
</dbReference>
<feature type="compositionally biased region" description="Low complexity" evidence="1">
    <location>
        <begin position="179"/>
        <end position="197"/>
    </location>
</feature>
<dbReference type="AlphaFoldDB" id="A0A7S3QR41"/>
<dbReference type="EMBL" id="HBIP01009475">
    <property type="protein sequence ID" value="CAE0490157.1"/>
    <property type="molecule type" value="Transcribed_RNA"/>
</dbReference>
<protein>
    <submittedName>
        <fullName evidence="2">Uncharacterized protein</fullName>
    </submittedName>
</protein>
<name>A0A7S3QR41_DUNTE</name>
<dbReference type="Gene3D" id="1.20.5.110">
    <property type="match status" value="1"/>
</dbReference>
<sequence>MFLLKGAGAVVGGVGKAVGIGGKGGPGGPGGKTEVMSAAQAYPAIHHNLVLLSDVPGGSEARNQKLREVEEQLHVEGQKLSDESVEEQLKDLPFTEAQIKRKEVEDRRKHFTALQDWFFEEARGFSPKASRSSKENWRETKAGQKDSLLSSSQQLEKSDDCLKSSRRTLNEAQVTGAASLQELQRQRSSMQRSQSTLEETNGNIGDFGNAKQKRKFLGIF</sequence>
<feature type="region of interest" description="Disordered" evidence="1">
    <location>
        <begin position="128"/>
        <end position="208"/>
    </location>
</feature>